<dbReference type="InterPro" id="IPR036291">
    <property type="entry name" value="NAD(P)-bd_dom_sf"/>
</dbReference>
<evidence type="ECO:0000259" key="1">
    <source>
        <dbReference type="SMART" id="SM00881"/>
    </source>
</evidence>
<protein>
    <submittedName>
        <fullName evidence="2">Succinyl-CoA synthetase, alpha subunit-related enzymes</fullName>
    </submittedName>
</protein>
<dbReference type="SUPFAM" id="SSF51735">
    <property type="entry name" value="NAD(P)-binding Rossmann-fold domains"/>
    <property type="match status" value="1"/>
</dbReference>
<name>A0A3B0STD1_9ZZZZ</name>
<proteinExistence type="predicted"/>
<feature type="domain" description="CoA-binding" evidence="1">
    <location>
        <begin position="10"/>
        <end position="104"/>
    </location>
</feature>
<dbReference type="SMART" id="SM00881">
    <property type="entry name" value="CoA_binding"/>
    <property type="match status" value="1"/>
</dbReference>
<organism evidence="2">
    <name type="scientific">hydrothermal vent metagenome</name>
    <dbReference type="NCBI Taxonomy" id="652676"/>
    <lineage>
        <taxon>unclassified sequences</taxon>
        <taxon>metagenomes</taxon>
        <taxon>ecological metagenomes</taxon>
    </lineage>
</organism>
<dbReference type="EMBL" id="UOEJ01000175">
    <property type="protein sequence ID" value="VAW03689.1"/>
    <property type="molecule type" value="Genomic_DNA"/>
</dbReference>
<accession>A0A3B0STD1</accession>
<dbReference type="Pfam" id="PF13380">
    <property type="entry name" value="CoA_binding_2"/>
    <property type="match status" value="1"/>
</dbReference>
<reference evidence="2" key="1">
    <citation type="submission" date="2018-06" db="EMBL/GenBank/DDBJ databases">
        <authorList>
            <person name="Zhirakovskaya E."/>
        </authorList>
    </citation>
    <scope>NUCLEOTIDE SEQUENCE</scope>
</reference>
<evidence type="ECO:0000313" key="2">
    <source>
        <dbReference type="EMBL" id="VAW03689.1"/>
    </source>
</evidence>
<gene>
    <name evidence="2" type="ORF">MNBD_ALPHA01-1596</name>
</gene>
<sequence length="138" mass="14922">MTDQFLRDILTSVKSIALVGASKNPERPSNKVMKFLIGQGYDLYPVNPGLAGSELMGRKVYASLSDIPADIDMVDIFRSPDTVGPIVDEAIAKNAKVVWMQLGVINEDAAEKAKQAGLKVVMNHCPAIEIPRLGLEKG</sequence>
<dbReference type="Gene3D" id="3.40.50.720">
    <property type="entry name" value="NAD(P)-binding Rossmann-like Domain"/>
    <property type="match status" value="1"/>
</dbReference>
<dbReference type="InterPro" id="IPR003781">
    <property type="entry name" value="CoA-bd"/>
</dbReference>
<dbReference type="AlphaFoldDB" id="A0A3B0STD1"/>
<dbReference type="PANTHER" id="PTHR33303:SF2">
    <property type="entry name" value="COA-BINDING DOMAIN-CONTAINING PROTEIN"/>
    <property type="match status" value="1"/>
</dbReference>
<dbReference type="PANTHER" id="PTHR33303">
    <property type="entry name" value="CYTOPLASMIC PROTEIN-RELATED"/>
    <property type="match status" value="1"/>
</dbReference>